<protein>
    <recommendedName>
        <fullName evidence="4">Viral A-type inclusion protein</fullName>
    </recommendedName>
</protein>
<dbReference type="AlphaFoldDB" id="A0A364Y0Y0"/>
<dbReference type="EMBL" id="QMFY01000011">
    <property type="protein sequence ID" value="RAV99408.1"/>
    <property type="molecule type" value="Genomic_DNA"/>
</dbReference>
<name>A0A364Y0Y0_9BACT</name>
<comment type="caution">
    <text evidence="2">The sequence shown here is derived from an EMBL/GenBank/DDBJ whole genome shotgun (WGS) entry which is preliminary data.</text>
</comment>
<feature type="coiled-coil region" evidence="1">
    <location>
        <begin position="113"/>
        <end position="140"/>
    </location>
</feature>
<reference evidence="2 3" key="1">
    <citation type="submission" date="2018-06" db="EMBL/GenBank/DDBJ databases">
        <title>Chryseolinea flavus sp. nov., a member of the phylum Bacteroidetes isolated from soil.</title>
        <authorList>
            <person name="Li Y."/>
            <person name="Wang J."/>
        </authorList>
    </citation>
    <scope>NUCLEOTIDE SEQUENCE [LARGE SCALE GENOMIC DNA]</scope>
    <source>
        <strain evidence="2 3">SDU1-6</strain>
    </source>
</reference>
<proteinExistence type="predicted"/>
<evidence type="ECO:0000313" key="3">
    <source>
        <dbReference type="Proteomes" id="UP000251889"/>
    </source>
</evidence>
<evidence type="ECO:0000256" key="1">
    <source>
        <dbReference type="SAM" id="Coils"/>
    </source>
</evidence>
<evidence type="ECO:0000313" key="2">
    <source>
        <dbReference type="EMBL" id="RAV99408.1"/>
    </source>
</evidence>
<accession>A0A364Y0Y0</accession>
<organism evidence="2 3">
    <name type="scientific">Pseudochryseolinea flava</name>
    <dbReference type="NCBI Taxonomy" id="2059302"/>
    <lineage>
        <taxon>Bacteria</taxon>
        <taxon>Pseudomonadati</taxon>
        <taxon>Bacteroidota</taxon>
        <taxon>Cytophagia</taxon>
        <taxon>Cytophagales</taxon>
        <taxon>Fulvivirgaceae</taxon>
        <taxon>Pseudochryseolinea</taxon>
    </lineage>
</organism>
<keyword evidence="3" id="KW-1185">Reference proteome</keyword>
<dbReference type="Proteomes" id="UP000251889">
    <property type="component" value="Unassembled WGS sequence"/>
</dbReference>
<dbReference type="OrthoDB" id="1436925at2"/>
<dbReference type="PROSITE" id="PS51257">
    <property type="entry name" value="PROKAR_LIPOPROTEIN"/>
    <property type="match status" value="1"/>
</dbReference>
<keyword evidence="1" id="KW-0175">Coiled coil</keyword>
<evidence type="ECO:0008006" key="4">
    <source>
        <dbReference type="Google" id="ProtNLM"/>
    </source>
</evidence>
<gene>
    <name evidence="2" type="ORF">DQQ10_19490</name>
</gene>
<dbReference type="RefSeq" id="WP_112748597.1">
    <property type="nucleotide sequence ID" value="NZ_QMFY01000011.1"/>
</dbReference>
<sequence>MKAVIKAFLFISIIALLSCGNKPQEAAGDPVQEESANAVLEREIDKIHMDAMEKMEEIQKIRRQLKTTLSDSVMTETGKAAIEKSIATLDSADKLMMDWMHKYNPLNDSIDGVEKAREYLENEMVKVKKLDAEMQEAIEKAKI</sequence>